<keyword evidence="1" id="KW-0472">Membrane</keyword>
<keyword evidence="1" id="KW-1133">Transmembrane helix</keyword>
<dbReference type="PATRIC" id="fig|322095.3.peg.1612"/>
<gene>
    <name evidence="2" type="ORF">HMPREF3185_01637</name>
</gene>
<evidence type="ECO:0000313" key="2">
    <source>
        <dbReference type="EMBL" id="KXB74644.1"/>
    </source>
</evidence>
<comment type="caution">
    <text evidence="2">The sequence shown here is derived from an EMBL/GenBank/DDBJ whole genome shotgun (WGS) entry which is preliminary data.</text>
</comment>
<reference evidence="3" key="1">
    <citation type="submission" date="2016-01" db="EMBL/GenBank/DDBJ databases">
        <authorList>
            <person name="Mitreva M."/>
            <person name="Pepin K.H."/>
            <person name="Mihindukulasuriya K.A."/>
            <person name="Fulton R."/>
            <person name="Fronick C."/>
            <person name="O'Laughlin M."/>
            <person name="Miner T."/>
            <person name="Herter B."/>
            <person name="Rosa B.A."/>
            <person name="Cordes M."/>
            <person name="Tomlinson C."/>
            <person name="Wollam A."/>
            <person name="Palsikar V.B."/>
            <person name="Mardis E.R."/>
            <person name="Wilson R.K."/>
        </authorList>
    </citation>
    <scope>NUCLEOTIDE SEQUENCE [LARGE SCALE GENOMIC DNA]</scope>
    <source>
        <strain evidence="3">KA00683</strain>
    </source>
</reference>
<dbReference type="AlphaFoldDB" id="A0A134B3X8"/>
<evidence type="ECO:0000313" key="3">
    <source>
        <dbReference type="Proteomes" id="UP000070224"/>
    </source>
</evidence>
<dbReference type="EMBL" id="LSDK01000115">
    <property type="protein sequence ID" value="KXB74644.1"/>
    <property type="molecule type" value="Genomic_DNA"/>
</dbReference>
<dbReference type="Proteomes" id="UP000070224">
    <property type="component" value="Unassembled WGS sequence"/>
</dbReference>
<accession>A0A134B3X8</accession>
<proteinExistence type="predicted"/>
<name>A0A134B3X8_9PORP</name>
<evidence type="ECO:0000256" key="1">
    <source>
        <dbReference type="SAM" id="Phobius"/>
    </source>
</evidence>
<feature type="transmembrane region" description="Helical" evidence="1">
    <location>
        <begin position="6"/>
        <end position="24"/>
    </location>
</feature>
<organism evidence="2 3">
    <name type="scientific">Porphyromonas somerae</name>
    <dbReference type="NCBI Taxonomy" id="322095"/>
    <lineage>
        <taxon>Bacteria</taxon>
        <taxon>Pseudomonadati</taxon>
        <taxon>Bacteroidota</taxon>
        <taxon>Bacteroidia</taxon>
        <taxon>Bacteroidales</taxon>
        <taxon>Porphyromonadaceae</taxon>
        <taxon>Porphyromonas</taxon>
    </lineage>
</organism>
<sequence length="64" mass="7012">MWSSLLPLECFFLPLIAPSLLALMRYAPIRLLIYSICRGGAPCRGGFSLNTGVLSLSPWRDVAS</sequence>
<keyword evidence="1" id="KW-0812">Transmembrane</keyword>
<protein>
    <submittedName>
        <fullName evidence="2">Uncharacterized protein</fullName>
    </submittedName>
</protein>
<keyword evidence="3" id="KW-1185">Reference proteome</keyword>